<dbReference type="Proteomes" id="UP001602013">
    <property type="component" value="Unassembled WGS sequence"/>
</dbReference>
<dbReference type="PANTHER" id="PTHR42885">
    <property type="entry name" value="HISTIDINOL-PHOSPHATE AMINOTRANSFERASE-RELATED"/>
    <property type="match status" value="1"/>
</dbReference>
<dbReference type="InterPro" id="IPR004839">
    <property type="entry name" value="Aminotransferase_I/II_large"/>
</dbReference>
<evidence type="ECO:0000256" key="5">
    <source>
        <dbReference type="RuleBase" id="RU000481"/>
    </source>
</evidence>
<evidence type="ECO:0000256" key="4">
    <source>
        <dbReference type="ARBA" id="ARBA00022898"/>
    </source>
</evidence>
<dbReference type="InterPro" id="IPR015424">
    <property type="entry name" value="PyrdxlP-dep_Trfase"/>
</dbReference>
<feature type="region of interest" description="Disordered" evidence="6">
    <location>
        <begin position="1"/>
        <end position="26"/>
    </location>
</feature>
<dbReference type="PANTHER" id="PTHR42885:SF2">
    <property type="entry name" value="HISTIDINOL-PHOSPHATE AMINOTRANSFERASE"/>
    <property type="match status" value="1"/>
</dbReference>
<dbReference type="EMBL" id="JBIASD010000006">
    <property type="protein sequence ID" value="MFF3666465.1"/>
    <property type="molecule type" value="Genomic_DNA"/>
</dbReference>
<dbReference type="InterPro" id="IPR015422">
    <property type="entry name" value="PyrdxlP-dep_Trfase_small"/>
</dbReference>
<dbReference type="Pfam" id="PF00155">
    <property type="entry name" value="Aminotran_1_2"/>
    <property type="match status" value="1"/>
</dbReference>
<dbReference type="EC" id="2.6.1.-" evidence="5"/>
<keyword evidence="4" id="KW-0663">Pyridoxal phosphate</keyword>
<evidence type="ECO:0000256" key="6">
    <source>
        <dbReference type="SAM" id="MobiDB-lite"/>
    </source>
</evidence>
<dbReference type="InterPro" id="IPR004838">
    <property type="entry name" value="NHTrfase_class1_PyrdxlP-BS"/>
</dbReference>
<comment type="cofactor">
    <cofactor evidence="1 5">
        <name>pyridoxal 5'-phosphate</name>
        <dbReference type="ChEBI" id="CHEBI:597326"/>
    </cofactor>
</comment>
<evidence type="ECO:0000313" key="9">
    <source>
        <dbReference type="Proteomes" id="UP001602013"/>
    </source>
</evidence>
<keyword evidence="9" id="KW-1185">Reference proteome</keyword>
<evidence type="ECO:0000259" key="7">
    <source>
        <dbReference type="Pfam" id="PF00155"/>
    </source>
</evidence>
<comment type="similarity">
    <text evidence="5">Belongs to the class-I pyridoxal-phosphate-dependent aminotransferase family.</text>
</comment>
<proteinExistence type="inferred from homology"/>
<dbReference type="InterPro" id="IPR015421">
    <property type="entry name" value="PyrdxlP-dep_Trfase_major"/>
</dbReference>
<comment type="caution">
    <text evidence="8">The sequence shown here is derived from an EMBL/GenBank/DDBJ whole genome shotgun (WGS) entry which is preliminary data.</text>
</comment>
<keyword evidence="2 5" id="KW-0032">Aminotransferase</keyword>
<protein>
    <recommendedName>
        <fullName evidence="5">Aminotransferase</fullName>
        <ecNumber evidence="5">2.6.1.-</ecNumber>
    </recommendedName>
</protein>
<evidence type="ECO:0000256" key="1">
    <source>
        <dbReference type="ARBA" id="ARBA00001933"/>
    </source>
</evidence>
<dbReference type="Gene3D" id="3.40.640.10">
    <property type="entry name" value="Type I PLP-dependent aspartate aminotransferase-like (Major domain)"/>
    <property type="match status" value="1"/>
</dbReference>
<feature type="compositionally biased region" description="Pro residues" evidence="6">
    <location>
        <begin position="1"/>
        <end position="12"/>
    </location>
</feature>
<feature type="domain" description="Aminotransferase class I/classII large" evidence="7">
    <location>
        <begin position="109"/>
        <end position="378"/>
    </location>
</feature>
<dbReference type="CDD" id="cd00609">
    <property type="entry name" value="AAT_like"/>
    <property type="match status" value="1"/>
</dbReference>
<accession>A0ABW6SRV1</accession>
<evidence type="ECO:0000256" key="3">
    <source>
        <dbReference type="ARBA" id="ARBA00022679"/>
    </source>
</evidence>
<keyword evidence="3 5" id="KW-0808">Transferase</keyword>
<dbReference type="SUPFAM" id="SSF53383">
    <property type="entry name" value="PLP-dependent transferases"/>
    <property type="match status" value="1"/>
</dbReference>
<sequence>MVRPVDPTPATPATPGARRAAAEGGGWPARRAIRSLRPSFLFESRPEDEGLVNLRDNENPFAGPHRRYPDNTNRPLVGLYADALDILEGHVEGHGAAVAAPPEGWRWGPETILLTRGAGDALDLVFRTFFEPHADAVAVTPPSFALFDELAAVHEVERLRVPLLGSAHDRLDVPTLARSGAAGVILCDPGNPSGTSLRPGEVERLLAAYDGLVVVDEAYVEYTGRASHRHIVPRHPNLVVVRSMSKALGLAGLRLGAVLAQPGIVAALWRARLPFALPAPVAAEAAAALADPAALRRGVELFTAERDRLAAGLRRCPGILWAGSAAGFVTVRTERPATEVAERLRAAGLAVLPDPMGWRGHLRFSVGEPADNDRLLAVLTESGVHIDEREGP</sequence>
<dbReference type="RefSeq" id="WP_387410985.1">
    <property type="nucleotide sequence ID" value="NZ_JBIASD010000006.1"/>
</dbReference>
<organism evidence="8 9">
    <name type="scientific">Microtetraspora malaysiensis</name>
    <dbReference type="NCBI Taxonomy" id="161358"/>
    <lineage>
        <taxon>Bacteria</taxon>
        <taxon>Bacillati</taxon>
        <taxon>Actinomycetota</taxon>
        <taxon>Actinomycetes</taxon>
        <taxon>Streptosporangiales</taxon>
        <taxon>Streptosporangiaceae</taxon>
        <taxon>Microtetraspora</taxon>
    </lineage>
</organism>
<gene>
    <name evidence="8" type="ORF">ACFYXI_12795</name>
</gene>
<name>A0ABW6SRV1_9ACTN</name>
<evidence type="ECO:0000256" key="2">
    <source>
        <dbReference type="ARBA" id="ARBA00022576"/>
    </source>
</evidence>
<dbReference type="PROSITE" id="PS00105">
    <property type="entry name" value="AA_TRANSFER_CLASS_1"/>
    <property type="match status" value="1"/>
</dbReference>
<evidence type="ECO:0000313" key="8">
    <source>
        <dbReference type="EMBL" id="MFF3666465.1"/>
    </source>
</evidence>
<dbReference type="Gene3D" id="3.90.1150.10">
    <property type="entry name" value="Aspartate Aminotransferase, domain 1"/>
    <property type="match status" value="1"/>
</dbReference>
<reference evidence="8 9" key="1">
    <citation type="submission" date="2024-10" db="EMBL/GenBank/DDBJ databases">
        <title>The Natural Products Discovery Center: Release of the First 8490 Sequenced Strains for Exploring Actinobacteria Biosynthetic Diversity.</title>
        <authorList>
            <person name="Kalkreuter E."/>
            <person name="Kautsar S.A."/>
            <person name="Yang D."/>
            <person name="Bader C.D."/>
            <person name="Teijaro C.N."/>
            <person name="Fluegel L."/>
            <person name="Davis C.M."/>
            <person name="Simpson J.R."/>
            <person name="Lauterbach L."/>
            <person name="Steele A.D."/>
            <person name="Gui C."/>
            <person name="Meng S."/>
            <person name="Li G."/>
            <person name="Viehrig K."/>
            <person name="Ye F."/>
            <person name="Su P."/>
            <person name="Kiefer A.F."/>
            <person name="Nichols A."/>
            <person name="Cepeda A.J."/>
            <person name="Yan W."/>
            <person name="Fan B."/>
            <person name="Jiang Y."/>
            <person name="Adhikari A."/>
            <person name="Zheng C.-J."/>
            <person name="Schuster L."/>
            <person name="Cowan T.M."/>
            <person name="Smanski M.J."/>
            <person name="Chevrette M.G."/>
            <person name="De Carvalho L.P.S."/>
            <person name="Shen B."/>
        </authorList>
    </citation>
    <scope>NUCLEOTIDE SEQUENCE [LARGE SCALE GENOMIC DNA]</scope>
    <source>
        <strain evidence="8 9">NPDC002173</strain>
    </source>
</reference>
<dbReference type="GO" id="GO:0008483">
    <property type="term" value="F:transaminase activity"/>
    <property type="evidence" value="ECO:0007669"/>
    <property type="project" value="UniProtKB-KW"/>
</dbReference>